<dbReference type="CDD" id="cd18105">
    <property type="entry name" value="SpoU-like_MRM1"/>
    <property type="match status" value="1"/>
</dbReference>
<name>A0AAV5QU42_9ASCO</name>
<dbReference type="Pfam" id="PF08032">
    <property type="entry name" value="SpoU_sub_bind"/>
    <property type="match status" value="1"/>
</dbReference>
<dbReference type="InterPro" id="IPR047261">
    <property type="entry name" value="MRM1_MeTrfase_dom"/>
</dbReference>
<evidence type="ECO:0000256" key="2">
    <source>
        <dbReference type="ARBA" id="ARBA00007228"/>
    </source>
</evidence>
<dbReference type="NCBIfam" id="TIGR00186">
    <property type="entry name" value="rRNA_methyl_3"/>
    <property type="match status" value="1"/>
</dbReference>
<evidence type="ECO:0000256" key="3">
    <source>
        <dbReference type="ARBA" id="ARBA00022552"/>
    </source>
</evidence>
<dbReference type="PANTHER" id="PTHR46103">
    <property type="entry name" value="RRNA METHYLTRANSFERASE 1, MITOCHONDRIAL"/>
    <property type="match status" value="1"/>
</dbReference>
<dbReference type="RefSeq" id="XP_064854908.1">
    <property type="nucleotide sequence ID" value="XM_064998836.1"/>
</dbReference>
<dbReference type="SUPFAM" id="SSF55315">
    <property type="entry name" value="L30e-like"/>
    <property type="match status" value="1"/>
</dbReference>
<dbReference type="InterPro" id="IPR029028">
    <property type="entry name" value="Alpha/beta_knot_MTases"/>
</dbReference>
<evidence type="ECO:0000256" key="5">
    <source>
        <dbReference type="ARBA" id="ARBA00022679"/>
    </source>
</evidence>
<dbReference type="AlphaFoldDB" id="A0AAV5QU42"/>
<gene>
    <name evidence="11" type="ORF">DASC09_052370</name>
</gene>
<evidence type="ECO:0000256" key="8">
    <source>
        <dbReference type="ARBA" id="ARBA00023128"/>
    </source>
</evidence>
<evidence type="ECO:0000313" key="12">
    <source>
        <dbReference type="Proteomes" id="UP001360560"/>
    </source>
</evidence>
<evidence type="ECO:0000256" key="9">
    <source>
        <dbReference type="ARBA" id="ARBA00034881"/>
    </source>
</evidence>
<dbReference type="InterPro" id="IPR013123">
    <property type="entry name" value="SpoU_subst-bd"/>
</dbReference>
<dbReference type="SUPFAM" id="SSF75217">
    <property type="entry name" value="alpha/beta knot"/>
    <property type="match status" value="1"/>
</dbReference>
<dbReference type="GeneID" id="90075887"/>
<organism evidence="11 12">
    <name type="scientific">Saccharomycopsis crataegensis</name>
    <dbReference type="NCBI Taxonomy" id="43959"/>
    <lineage>
        <taxon>Eukaryota</taxon>
        <taxon>Fungi</taxon>
        <taxon>Dikarya</taxon>
        <taxon>Ascomycota</taxon>
        <taxon>Saccharomycotina</taxon>
        <taxon>Saccharomycetes</taxon>
        <taxon>Saccharomycopsidaceae</taxon>
        <taxon>Saccharomycopsis</taxon>
    </lineage>
</organism>
<keyword evidence="6" id="KW-0949">S-adenosyl-L-methionine</keyword>
<keyword evidence="7" id="KW-0809">Transit peptide</keyword>
<keyword evidence="5" id="KW-0808">Transferase</keyword>
<dbReference type="PANTHER" id="PTHR46103:SF1">
    <property type="entry name" value="RRNA METHYLTRANSFERASE 1, MITOCHONDRIAL"/>
    <property type="match status" value="1"/>
</dbReference>
<evidence type="ECO:0000256" key="6">
    <source>
        <dbReference type="ARBA" id="ARBA00022691"/>
    </source>
</evidence>
<protein>
    <recommendedName>
        <fullName evidence="9">rRNA methyltransferase 1, mitochondrial</fullName>
    </recommendedName>
</protein>
<feature type="domain" description="RNA 2-O ribose methyltransferase substrate binding" evidence="10">
    <location>
        <begin position="118"/>
        <end position="193"/>
    </location>
</feature>
<dbReference type="Gene3D" id="3.40.1280.10">
    <property type="match status" value="1"/>
</dbReference>
<comment type="subcellular location">
    <subcellularLocation>
        <location evidence="1">Mitochondrion</location>
    </subcellularLocation>
</comment>
<dbReference type="GO" id="GO:0005739">
    <property type="term" value="C:mitochondrion"/>
    <property type="evidence" value="ECO:0007669"/>
    <property type="project" value="UniProtKB-SubCell"/>
</dbReference>
<dbReference type="Proteomes" id="UP001360560">
    <property type="component" value="Unassembled WGS sequence"/>
</dbReference>
<dbReference type="Pfam" id="PF00588">
    <property type="entry name" value="SpoU_methylase"/>
    <property type="match status" value="1"/>
</dbReference>
<dbReference type="InterPro" id="IPR029064">
    <property type="entry name" value="Ribosomal_eL30-like_sf"/>
</dbReference>
<dbReference type="InterPro" id="IPR029026">
    <property type="entry name" value="tRNA_m1G_MTases_N"/>
</dbReference>
<dbReference type="InterPro" id="IPR004441">
    <property type="entry name" value="rRNA_MeTrfase_TrmH"/>
</dbReference>
<dbReference type="GO" id="GO:0003723">
    <property type="term" value="F:RNA binding"/>
    <property type="evidence" value="ECO:0007669"/>
    <property type="project" value="InterPro"/>
</dbReference>
<accession>A0AAV5QU42</accession>
<dbReference type="Gene3D" id="3.30.1330.30">
    <property type="match status" value="1"/>
</dbReference>
<dbReference type="InterPro" id="IPR001537">
    <property type="entry name" value="SpoU_MeTrfase"/>
</dbReference>
<dbReference type="EMBL" id="BTFZ01000013">
    <property type="protein sequence ID" value="GMM37912.1"/>
    <property type="molecule type" value="Genomic_DNA"/>
</dbReference>
<evidence type="ECO:0000259" key="10">
    <source>
        <dbReference type="SMART" id="SM00967"/>
    </source>
</evidence>
<dbReference type="SMART" id="SM00967">
    <property type="entry name" value="SpoU_sub_bind"/>
    <property type="match status" value="1"/>
</dbReference>
<comment type="caution">
    <text evidence="11">The sequence shown here is derived from an EMBL/GenBank/DDBJ whole genome shotgun (WGS) entry which is preliminary data.</text>
</comment>
<reference evidence="11 12" key="1">
    <citation type="journal article" date="2023" name="Elife">
        <title>Identification of key yeast species and microbe-microbe interactions impacting larval growth of Drosophila in the wild.</title>
        <authorList>
            <person name="Mure A."/>
            <person name="Sugiura Y."/>
            <person name="Maeda R."/>
            <person name="Honda K."/>
            <person name="Sakurai N."/>
            <person name="Takahashi Y."/>
            <person name="Watada M."/>
            <person name="Katoh T."/>
            <person name="Gotoh A."/>
            <person name="Gotoh Y."/>
            <person name="Taniguchi I."/>
            <person name="Nakamura K."/>
            <person name="Hayashi T."/>
            <person name="Katayama T."/>
            <person name="Uemura T."/>
            <person name="Hattori Y."/>
        </authorList>
    </citation>
    <scope>NUCLEOTIDE SEQUENCE [LARGE SCALE GENOMIC DNA]</scope>
    <source>
        <strain evidence="11 12">SC-9</strain>
    </source>
</reference>
<keyword evidence="8" id="KW-0496">Mitochondrion</keyword>
<evidence type="ECO:0000256" key="7">
    <source>
        <dbReference type="ARBA" id="ARBA00022946"/>
    </source>
</evidence>
<comment type="similarity">
    <text evidence="2">Belongs to the class IV-like SAM-binding methyltransferase superfamily. RNA methyltransferase TrmH family.</text>
</comment>
<keyword evidence="12" id="KW-1185">Reference proteome</keyword>
<dbReference type="InterPro" id="IPR047182">
    <property type="entry name" value="MRM1"/>
</dbReference>
<evidence type="ECO:0000256" key="4">
    <source>
        <dbReference type="ARBA" id="ARBA00022603"/>
    </source>
</evidence>
<dbReference type="GO" id="GO:0016435">
    <property type="term" value="F:rRNA (guanine) methyltransferase activity"/>
    <property type="evidence" value="ECO:0007669"/>
    <property type="project" value="TreeGrafter"/>
</dbReference>
<evidence type="ECO:0000313" key="11">
    <source>
        <dbReference type="EMBL" id="GMM37912.1"/>
    </source>
</evidence>
<sequence>MSKVLIRRLATSSSSLSKQLDTAKFVKKASFDRNFPNERRQRAWEKTGEDKETFFKRKYAHVHARQLKDRDLLQEYKTKHDKKQLYREESKHIRRERKYQRAESNRYVQSFHNPLTEFVYGTSAVLAALTSGKRQSYTRLLLQGSNSSDDQLVKLAKQNGILIEQMDKHHMNLLSNYNPHNGVILEARPIILNSIKKLGIVSSENQTEYDVYQEDLGVVEQITLPVIRESEIEDSDGVCNPFGVLIDEVTDPHNLGAIIRSAYYLGADFVVVTAKNCAPLNSVVAKASSGALELMNIYSADNPMKFIQESQSNGWKFVSAGVSKTQDSKNVGMDSLKDLLVAEPCVMILGSEGKGIRKNLVNLSDFYVKLESYRSDINNGKSVVDSLNVSVAAALLMDKFFR</sequence>
<proteinExistence type="inferred from homology"/>
<keyword evidence="4" id="KW-0489">Methyltransferase</keyword>
<evidence type="ECO:0000256" key="1">
    <source>
        <dbReference type="ARBA" id="ARBA00004173"/>
    </source>
</evidence>
<keyword evidence="3" id="KW-0698">rRNA processing</keyword>